<dbReference type="GO" id="GO:0006260">
    <property type="term" value="P:DNA replication"/>
    <property type="evidence" value="ECO:0007669"/>
    <property type="project" value="InterPro"/>
</dbReference>
<evidence type="ECO:0000313" key="1">
    <source>
        <dbReference type="EMBL" id="CAB1368616.1"/>
    </source>
</evidence>
<dbReference type="PANTHER" id="PTHR38767:SF1">
    <property type="entry name" value="DNA POLYMERASE III SUBUNIT CHI"/>
    <property type="match status" value="1"/>
</dbReference>
<dbReference type="GO" id="GO:0003677">
    <property type="term" value="F:DNA binding"/>
    <property type="evidence" value="ECO:0007669"/>
    <property type="project" value="InterPro"/>
</dbReference>
<name>A0A6S6XRM5_9PROT</name>
<dbReference type="RefSeq" id="WP_145769718.1">
    <property type="nucleotide sequence ID" value="NZ_LR778301.1"/>
</dbReference>
<sequence length="144" mass="16240">MTRVHFYHGASDRIAAAADWLDRSWRSRRRIVVYAPRADLAERLDRQLWIHPATGFTPHCREGSPLAAETPIVIVAQAGPPQADECLLNLSDEVPPEFAAYGELVEIVSTDDAVRLPARERFRRYREQGCELINQDIAAGFDGR</sequence>
<protein>
    <submittedName>
        <fullName evidence="1">DNA polymerase III subunit chi</fullName>
    </submittedName>
</protein>
<dbReference type="GO" id="GO:0032298">
    <property type="term" value="P:positive regulation of DNA-templated DNA replication initiation"/>
    <property type="evidence" value="ECO:0007669"/>
    <property type="project" value="TreeGrafter"/>
</dbReference>
<gene>
    <name evidence="1" type="ORF">DENOEST_1451</name>
</gene>
<dbReference type="Pfam" id="PF04364">
    <property type="entry name" value="DNA_pol3_chi"/>
    <property type="match status" value="1"/>
</dbReference>
<dbReference type="Gene3D" id="3.40.50.10110">
    <property type="entry name" value="DNA polymerase III subunit chi"/>
    <property type="match status" value="1"/>
</dbReference>
<dbReference type="InterPro" id="IPR036768">
    <property type="entry name" value="PolIII_chi_sf"/>
</dbReference>
<dbReference type="EMBL" id="LR778301">
    <property type="protein sequence ID" value="CAB1368616.1"/>
    <property type="molecule type" value="Genomic_DNA"/>
</dbReference>
<dbReference type="Proteomes" id="UP000515733">
    <property type="component" value="Chromosome"/>
</dbReference>
<dbReference type="InterPro" id="IPR007459">
    <property type="entry name" value="DNA_pol3_chi"/>
</dbReference>
<dbReference type="SUPFAM" id="SSF102400">
    <property type="entry name" value="DNA polymerase III chi subunit"/>
    <property type="match status" value="1"/>
</dbReference>
<evidence type="ECO:0000313" key="2">
    <source>
        <dbReference type="Proteomes" id="UP000515733"/>
    </source>
</evidence>
<accession>A0A6S6XRM5</accession>
<dbReference type="OrthoDB" id="5297568at2"/>
<dbReference type="AlphaFoldDB" id="A0A6S6XRM5"/>
<organism evidence="1 2">
    <name type="scientific">Denitratisoma oestradiolicum</name>
    <dbReference type="NCBI Taxonomy" id="311182"/>
    <lineage>
        <taxon>Bacteria</taxon>
        <taxon>Pseudomonadati</taxon>
        <taxon>Pseudomonadota</taxon>
        <taxon>Betaproteobacteria</taxon>
        <taxon>Nitrosomonadales</taxon>
        <taxon>Sterolibacteriaceae</taxon>
        <taxon>Denitratisoma</taxon>
    </lineage>
</organism>
<dbReference type="KEGG" id="doe:DENOEST_1451"/>
<dbReference type="PANTHER" id="PTHR38767">
    <property type="entry name" value="DNA POLYMERASE III SUBUNIT CHI"/>
    <property type="match status" value="1"/>
</dbReference>
<reference evidence="1 2" key="1">
    <citation type="submission" date="2020-03" db="EMBL/GenBank/DDBJ databases">
        <authorList>
            <consortium name="Genoscope - CEA"/>
            <person name="William W."/>
        </authorList>
    </citation>
    <scope>NUCLEOTIDE SEQUENCE [LARGE SCALE GENOMIC DNA]</scope>
    <source>
        <strain evidence="2">DSM 16959</strain>
    </source>
</reference>
<keyword evidence="2" id="KW-1185">Reference proteome</keyword>
<dbReference type="GO" id="GO:0003887">
    <property type="term" value="F:DNA-directed DNA polymerase activity"/>
    <property type="evidence" value="ECO:0007669"/>
    <property type="project" value="InterPro"/>
</dbReference>
<proteinExistence type="predicted"/>